<reference evidence="4" key="1">
    <citation type="submission" date="2024-02" db="UniProtKB">
        <authorList>
            <consortium name="WormBaseParasite"/>
        </authorList>
    </citation>
    <scope>IDENTIFICATION</scope>
</reference>
<dbReference type="WBParaSite" id="MBELARI_LOCUS4009">
    <property type="protein sequence ID" value="MBELARI_LOCUS4009"/>
    <property type="gene ID" value="MBELARI_LOCUS4009"/>
</dbReference>
<keyword evidence="1" id="KW-0472">Membrane</keyword>
<keyword evidence="1" id="KW-1133">Transmembrane helix</keyword>
<dbReference type="InterPro" id="IPR001304">
    <property type="entry name" value="C-type_lectin-like"/>
</dbReference>
<name>A0AAF3FAP0_9BILA</name>
<evidence type="ECO:0000313" key="4">
    <source>
        <dbReference type="WBParaSite" id="MBELARI_LOCUS4009"/>
    </source>
</evidence>
<evidence type="ECO:0000259" key="2">
    <source>
        <dbReference type="PROSITE" id="PS50041"/>
    </source>
</evidence>
<evidence type="ECO:0000313" key="3">
    <source>
        <dbReference type="Proteomes" id="UP000887575"/>
    </source>
</evidence>
<dbReference type="PANTHER" id="PTHR22803">
    <property type="entry name" value="MANNOSE, PHOSPHOLIPASE, LECTIN RECEPTOR RELATED"/>
    <property type="match status" value="1"/>
</dbReference>
<dbReference type="PROSITE" id="PS50041">
    <property type="entry name" value="C_TYPE_LECTIN_2"/>
    <property type="match status" value="1"/>
</dbReference>
<protein>
    <submittedName>
        <fullName evidence="4">C-type lectin domain-containing protein</fullName>
    </submittedName>
</protein>
<dbReference type="SUPFAM" id="SSF56436">
    <property type="entry name" value="C-type lectin-like"/>
    <property type="match status" value="1"/>
</dbReference>
<keyword evidence="3" id="KW-1185">Reference proteome</keyword>
<dbReference type="Proteomes" id="UP000887575">
    <property type="component" value="Unassembled WGS sequence"/>
</dbReference>
<dbReference type="AlphaFoldDB" id="A0AAF3FAP0"/>
<dbReference type="SMART" id="SM00034">
    <property type="entry name" value="CLECT"/>
    <property type="match status" value="1"/>
</dbReference>
<organism evidence="3 4">
    <name type="scientific">Mesorhabditis belari</name>
    <dbReference type="NCBI Taxonomy" id="2138241"/>
    <lineage>
        <taxon>Eukaryota</taxon>
        <taxon>Metazoa</taxon>
        <taxon>Ecdysozoa</taxon>
        <taxon>Nematoda</taxon>
        <taxon>Chromadorea</taxon>
        <taxon>Rhabditida</taxon>
        <taxon>Rhabditina</taxon>
        <taxon>Rhabditomorpha</taxon>
        <taxon>Rhabditoidea</taxon>
        <taxon>Rhabditidae</taxon>
        <taxon>Mesorhabditinae</taxon>
        <taxon>Mesorhabditis</taxon>
    </lineage>
</organism>
<keyword evidence="1" id="KW-0812">Transmembrane</keyword>
<dbReference type="Gene3D" id="3.10.100.10">
    <property type="entry name" value="Mannose-Binding Protein A, subunit A"/>
    <property type="match status" value="1"/>
</dbReference>
<feature type="transmembrane region" description="Helical" evidence="1">
    <location>
        <begin position="55"/>
        <end position="75"/>
    </location>
</feature>
<evidence type="ECO:0000256" key="1">
    <source>
        <dbReference type="SAM" id="Phobius"/>
    </source>
</evidence>
<dbReference type="Pfam" id="PF00059">
    <property type="entry name" value="Lectin_C"/>
    <property type="match status" value="1"/>
</dbReference>
<sequence length="265" mass="30332">MKFYPTLPTLPPVVQRQRTTQSQVEIFREADASSSDSVERNTRDDSFNFPSRTSLLFIAYSLGSTAYIVFLLFAIQQKWECFTKISLPHGNVHQSVNITCPLTVQTPRSPCPNEWIYAETVANCYKLIYMVNLSTGESMCKSLGGSLTSIHSAEENRIVNEISRIGDNVTKGVYFPLIGGKRIGRGAQDWMWLDGTPWDYTNWAAGEPNHGWIEWGNYIEDCLMIYSDLYEYWEIPNPQQELHKWNDVPCSEVRRVAVCKRTPIL</sequence>
<accession>A0AAF3FAP0</accession>
<dbReference type="CDD" id="cd00037">
    <property type="entry name" value="CLECT"/>
    <property type="match status" value="1"/>
</dbReference>
<proteinExistence type="predicted"/>
<dbReference type="InterPro" id="IPR016187">
    <property type="entry name" value="CTDL_fold"/>
</dbReference>
<feature type="domain" description="C-type lectin" evidence="2">
    <location>
        <begin position="120"/>
        <end position="252"/>
    </location>
</feature>
<dbReference type="InterPro" id="IPR016186">
    <property type="entry name" value="C-type_lectin-like/link_sf"/>
</dbReference>
<dbReference type="InterPro" id="IPR050111">
    <property type="entry name" value="C-type_lectin/snaclec_domain"/>
</dbReference>